<keyword evidence="3" id="KW-0489">Methyltransferase</keyword>
<keyword evidence="1 3" id="KW-0808">Transferase</keyword>
<evidence type="ECO:0000259" key="2">
    <source>
        <dbReference type="Pfam" id="PF08241"/>
    </source>
</evidence>
<dbReference type="PANTHER" id="PTHR44068">
    <property type="entry name" value="ZGC:194242"/>
    <property type="match status" value="1"/>
</dbReference>
<dbReference type="GO" id="GO:0032259">
    <property type="term" value="P:methylation"/>
    <property type="evidence" value="ECO:0007669"/>
    <property type="project" value="UniProtKB-KW"/>
</dbReference>
<dbReference type="RefSeq" id="WP_183566298.1">
    <property type="nucleotide sequence ID" value="NZ_CBCSLB010000012.1"/>
</dbReference>
<dbReference type="Gene3D" id="2.20.25.10">
    <property type="match status" value="1"/>
</dbReference>
<dbReference type="AlphaFoldDB" id="A0A7W5C9Y9"/>
<organism evidence="3 4">
    <name type="scientific">Paenibacillus endophyticus</name>
    <dbReference type="NCBI Taxonomy" id="1294268"/>
    <lineage>
        <taxon>Bacteria</taxon>
        <taxon>Bacillati</taxon>
        <taxon>Bacillota</taxon>
        <taxon>Bacilli</taxon>
        <taxon>Bacillales</taxon>
        <taxon>Paenibacillaceae</taxon>
        <taxon>Paenibacillus</taxon>
    </lineage>
</organism>
<evidence type="ECO:0000313" key="4">
    <source>
        <dbReference type="Proteomes" id="UP000518605"/>
    </source>
</evidence>
<dbReference type="SUPFAM" id="SSF53335">
    <property type="entry name" value="S-adenosyl-L-methionine-dependent methyltransferases"/>
    <property type="match status" value="1"/>
</dbReference>
<dbReference type="PANTHER" id="PTHR44068:SF11">
    <property type="entry name" value="GERANYL DIPHOSPHATE 2-C-METHYLTRANSFERASE"/>
    <property type="match status" value="1"/>
</dbReference>
<reference evidence="3 4" key="1">
    <citation type="submission" date="2020-08" db="EMBL/GenBank/DDBJ databases">
        <title>Genomic Encyclopedia of Type Strains, Phase III (KMG-III): the genomes of soil and plant-associated and newly described type strains.</title>
        <authorList>
            <person name="Whitman W."/>
        </authorList>
    </citation>
    <scope>NUCLEOTIDE SEQUENCE [LARGE SCALE GENOMIC DNA]</scope>
    <source>
        <strain evidence="3 4">CECT 8234</strain>
    </source>
</reference>
<accession>A0A7W5C9Y9</accession>
<evidence type="ECO:0000313" key="3">
    <source>
        <dbReference type="EMBL" id="MBB3153888.1"/>
    </source>
</evidence>
<dbReference type="CDD" id="cd02440">
    <property type="entry name" value="AdoMet_MTases"/>
    <property type="match status" value="1"/>
</dbReference>
<dbReference type="Gene3D" id="3.40.50.150">
    <property type="entry name" value="Vaccinia Virus protein VP39"/>
    <property type="match status" value="1"/>
</dbReference>
<feature type="domain" description="Methyltransferase type 11" evidence="2">
    <location>
        <begin position="124"/>
        <end position="218"/>
    </location>
</feature>
<dbReference type="Proteomes" id="UP000518605">
    <property type="component" value="Unassembled WGS sequence"/>
</dbReference>
<dbReference type="GO" id="GO:0008757">
    <property type="term" value="F:S-adenosylmethionine-dependent methyltransferase activity"/>
    <property type="evidence" value="ECO:0007669"/>
    <property type="project" value="InterPro"/>
</dbReference>
<dbReference type="SUPFAM" id="SSF158997">
    <property type="entry name" value="Trm112p-like"/>
    <property type="match status" value="1"/>
</dbReference>
<proteinExistence type="predicted"/>
<sequence>MTIKWNTSDIALACPRCKGFVADCNDKLECASCNLHFEIVAGQPVMIESGNVDFLKEEVKRTFSAINQSLEDKGLSRFATFNNWGFASLEQEEDEGDARRTNSLFIRLLLEVINGCELMGKKILEVSCGRGGNVNALCNFYGPDQVVGLDLTESNIAFCAANNRYDRAWYVAGDAERLPFFDDTFDIVLNIESSHLYPNVGDFYQESLRVLKPGGMFLYADVMDEADLIRNTAILQELGFHMVHCRDITANVLKAGETAFTNRMSALKGSFESEQDVLDWLEAPGTQRYEEMQQGKRTFHIWHFAKGESNS</sequence>
<dbReference type="InterPro" id="IPR050447">
    <property type="entry name" value="Erg6_SMT_methyltransf"/>
</dbReference>
<protein>
    <submittedName>
        <fullName evidence="3">SAM-dependent methyltransferase</fullName>
    </submittedName>
</protein>
<dbReference type="InterPro" id="IPR013216">
    <property type="entry name" value="Methyltransf_11"/>
</dbReference>
<name>A0A7W5C9Y9_9BACL</name>
<dbReference type="Pfam" id="PF08241">
    <property type="entry name" value="Methyltransf_11"/>
    <property type="match status" value="1"/>
</dbReference>
<dbReference type="InterPro" id="IPR029063">
    <property type="entry name" value="SAM-dependent_MTases_sf"/>
</dbReference>
<comment type="caution">
    <text evidence="3">The sequence shown here is derived from an EMBL/GenBank/DDBJ whole genome shotgun (WGS) entry which is preliminary data.</text>
</comment>
<keyword evidence="4" id="KW-1185">Reference proteome</keyword>
<dbReference type="EMBL" id="JACHXW010000012">
    <property type="protein sequence ID" value="MBB3153888.1"/>
    <property type="molecule type" value="Genomic_DNA"/>
</dbReference>
<gene>
    <name evidence="3" type="ORF">FHS16_003963</name>
</gene>
<evidence type="ECO:0000256" key="1">
    <source>
        <dbReference type="ARBA" id="ARBA00022679"/>
    </source>
</evidence>